<dbReference type="Proteomes" id="UP001497535">
    <property type="component" value="Unassembled WGS sequence"/>
</dbReference>
<dbReference type="EMBL" id="CAVMJV010000054">
    <property type="protein sequence ID" value="CAK5084717.1"/>
    <property type="molecule type" value="Genomic_DNA"/>
</dbReference>
<evidence type="ECO:0000313" key="1">
    <source>
        <dbReference type="EMBL" id="CAK5084717.1"/>
    </source>
</evidence>
<name>A0ACB1A000_MELEN</name>
<sequence length="266" mass="31744">MKLASLLIVLIFTCILCAFVKTIPIRKGLARHALKDYSSTDHSKILNDEAESSVNPQIQKYEETLKPKLKITKHGKEIPMNTINRSEYKREYYQKNKERLNENNRNNYEKNKEKLLECKRNYRKQNKEKINEYQRNYYKINKEMVLKKRKIYRQNNREKYNKSQRKYQQKKKNVEADMAGTSFVNPQTDDFVNKGKSPITHAETFNEGNLFNQGGKEYNNVEEELNQLEAEESNKILEVDINQKELSEEKYLFDLNEIPKDEELKK</sequence>
<keyword evidence="2" id="KW-1185">Reference proteome</keyword>
<comment type="caution">
    <text evidence="1">The sequence shown here is derived from an EMBL/GenBank/DDBJ whole genome shotgun (WGS) entry which is preliminary data.</text>
</comment>
<reference evidence="1" key="1">
    <citation type="submission" date="2023-11" db="EMBL/GenBank/DDBJ databases">
        <authorList>
            <person name="Poullet M."/>
        </authorList>
    </citation>
    <scope>NUCLEOTIDE SEQUENCE</scope>
    <source>
        <strain evidence="1">E1834</strain>
    </source>
</reference>
<evidence type="ECO:0000313" key="2">
    <source>
        <dbReference type="Proteomes" id="UP001497535"/>
    </source>
</evidence>
<gene>
    <name evidence="1" type="ORF">MENTE1834_LOCUS32119</name>
</gene>
<proteinExistence type="predicted"/>
<protein>
    <submittedName>
        <fullName evidence="1">Uncharacterized protein</fullName>
    </submittedName>
</protein>
<accession>A0ACB1A000</accession>
<organism evidence="1 2">
    <name type="scientific">Meloidogyne enterolobii</name>
    <name type="common">Root-knot nematode worm</name>
    <name type="synonym">Meloidogyne mayaguensis</name>
    <dbReference type="NCBI Taxonomy" id="390850"/>
    <lineage>
        <taxon>Eukaryota</taxon>
        <taxon>Metazoa</taxon>
        <taxon>Ecdysozoa</taxon>
        <taxon>Nematoda</taxon>
        <taxon>Chromadorea</taxon>
        <taxon>Rhabditida</taxon>
        <taxon>Tylenchina</taxon>
        <taxon>Tylenchomorpha</taxon>
        <taxon>Tylenchoidea</taxon>
        <taxon>Meloidogynidae</taxon>
        <taxon>Meloidogyninae</taxon>
        <taxon>Meloidogyne</taxon>
    </lineage>
</organism>